<evidence type="ECO:0000256" key="1">
    <source>
        <dbReference type="SAM" id="Coils"/>
    </source>
</evidence>
<feature type="region of interest" description="Disordered" evidence="2">
    <location>
        <begin position="1"/>
        <end position="44"/>
    </location>
</feature>
<evidence type="ECO:0000313" key="4">
    <source>
        <dbReference type="EMBL" id="PLW37971.1"/>
    </source>
</evidence>
<dbReference type="Proteomes" id="UP000235392">
    <property type="component" value="Unassembled WGS sequence"/>
</dbReference>
<feature type="compositionally biased region" description="Low complexity" evidence="2">
    <location>
        <begin position="1"/>
        <end position="29"/>
    </location>
</feature>
<sequence>MAPTLSCQTTTQTQSTQASTQSTVPASTQNPPQRHPGGARGSQGYSWDDCAALVDAFKAVLPLGNQEWAPVVDQYNQHATKNGQANRELDLLLVNSTKPTGNPNIPPHVQKAKDNQLAMDKQAHVLALNDEESNEKENGVGAAIPMLLDDSTQDTQNRNKEDEDNKVAKDNNTEAIDEDEGPHPTPSPLLPGMGTCPQDVQSPSPLANSSFSAFARTSQVGPHQPGPFSRASTPMNGPTQASQQLGGSVQDHMMNFMDSAPRERHHAQIKQRHAKNGITQLYALQLQEANKMIENLCAKNNQLHAEIAQMQATDMTKMSNL</sequence>
<dbReference type="PANTHER" id="PTHR34409">
    <property type="entry name" value="SET DOMAIN-CONTAINING PROTEIN"/>
    <property type="match status" value="1"/>
</dbReference>
<dbReference type="Pfam" id="PF20681">
    <property type="entry name" value="DUF6818"/>
    <property type="match status" value="1"/>
</dbReference>
<organism evidence="4 5">
    <name type="scientific">Puccinia coronata f. sp. avenae</name>
    <dbReference type="NCBI Taxonomy" id="200324"/>
    <lineage>
        <taxon>Eukaryota</taxon>
        <taxon>Fungi</taxon>
        <taxon>Dikarya</taxon>
        <taxon>Basidiomycota</taxon>
        <taxon>Pucciniomycotina</taxon>
        <taxon>Pucciniomycetes</taxon>
        <taxon>Pucciniales</taxon>
        <taxon>Pucciniaceae</taxon>
        <taxon>Puccinia</taxon>
    </lineage>
</organism>
<gene>
    <name evidence="4" type="ORF">PCASD_10039</name>
</gene>
<feature type="domain" description="DUF6818" evidence="3">
    <location>
        <begin position="62"/>
        <end position="134"/>
    </location>
</feature>
<feature type="coiled-coil region" evidence="1">
    <location>
        <begin position="286"/>
        <end position="313"/>
    </location>
</feature>
<dbReference type="InterPro" id="IPR049203">
    <property type="entry name" value="DUF6818"/>
</dbReference>
<evidence type="ECO:0000259" key="3">
    <source>
        <dbReference type="Pfam" id="PF20681"/>
    </source>
</evidence>
<proteinExistence type="predicted"/>
<protein>
    <recommendedName>
        <fullName evidence="3">DUF6818 domain-containing protein</fullName>
    </recommendedName>
</protein>
<evidence type="ECO:0000256" key="2">
    <source>
        <dbReference type="SAM" id="MobiDB-lite"/>
    </source>
</evidence>
<feature type="region of interest" description="Disordered" evidence="2">
    <location>
        <begin position="148"/>
        <end position="245"/>
    </location>
</feature>
<dbReference type="AlphaFoldDB" id="A0A2N5UJP6"/>
<reference evidence="4 5" key="1">
    <citation type="submission" date="2017-11" db="EMBL/GenBank/DDBJ databases">
        <title>De novo assembly and phasing of dikaryotic genomes from two isolates of Puccinia coronata f. sp. avenae, the causal agent of oat crown rust.</title>
        <authorList>
            <person name="Miller M.E."/>
            <person name="Zhang Y."/>
            <person name="Omidvar V."/>
            <person name="Sperschneider J."/>
            <person name="Schwessinger B."/>
            <person name="Raley C."/>
            <person name="Palmer J.M."/>
            <person name="Garnica D."/>
            <person name="Upadhyaya N."/>
            <person name="Rathjen J."/>
            <person name="Taylor J.M."/>
            <person name="Park R.F."/>
            <person name="Dodds P.N."/>
            <person name="Hirsch C.D."/>
            <person name="Kianian S.F."/>
            <person name="Figueroa M."/>
        </authorList>
    </citation>
    <scope>NUCLEOTIDE SEQUENCE [LARGE SCALE GENOMIC DNA]</scope>
    <source>
        <strain evidence="4">12SD80</strain>
    </source>
</reference>
<feature type="compositionally biased region" description="Polar residues" evidence="2">
    <location>
        <begin position="198"/>
        <end position="221"/>
    </location>
</feature>
<feature type="compositionally biased region" description="Basic and acidic residues" evidence="2">
    <location>
        <begin position="157"/>
        <end position="172"/>
    </location>
</feature>
<feature type="compositionally biased region" description="Polar residues" evidence="2">
    <location>
        <begin position="230"/>
        <end position="245"/>
    </location>
</feature>
<evidence type="ECO:0000313" key="5">
    <source>
        <dbReference type="Proteomes" id="UP000235392"/>
    </source>
</evidence>
<dbReference type="EMBL" id="PGCI01000135">
    <property type="protein sequence ID" value="PLW37971.1"/>
    <property type="molecule type" value="Genomic_DNA"/>
</dbReference>
<accession>A0A2N5UJP6</accession>
<dbReference type="PANTHER" id="PTHR34409:SF1">
    <property type="entry name" value="MYB-LIKE DOMAIN-CONTAINING PROTEIN"/>
    <property type="match status" value="1"/>
</dbReference>
<comment type="caution">
    <text evidence="4">The sequence shown here is derived from an EMBL/GenBank/DDBJ whole genome shotgun (WGS) entry which is preliminary data.</text>
</comment>
<keyword evidence="1" id="KW-0175">Coiled coil</keyword>
<name>A0A2N5UJP6_9BASI</name>